<feature type="domain" description="Dynamin-type G" evidence="4">
    <location>
        <begin position="53"/>
        <end position="338"/>
    </location>
</feature>
<dbReference type="PROSITE" id="PS51718">
    <property type="entry name" value="G_DYNAMIN_2"/>
    <property type="match status" value="1"/>
</dbReference>
<dbReference type="PROSITE" id="PS51388">
    <property type="entry name" value="GED"/>
    <property type="match status" value="1"/>
</dbReference>
<dbReference type="PRINTS" id="PR00195">
    <property type="entry name" value="DYNAMIN"/>
</dbReference>
<dbReference type="GO" id="GO:0005525">
    <property type="term" value="F:GTP binding"/>
    <property type="evidence" value="ECO:0007669"/>
    <property type="project" value="InterPro"/>
</dbReference>
<organism evidence="5 6">
    <name type="scientific">Cylindrotheca closterium</name>
    <dbReference type="NCBI Taxonomy" id="2856"/>
    <lineage>
        <taxon>Eukaryota</taxon>
        <taxon>Sar</taxon>
        <taxon>Stramenopiles</taxon>
        <taxon>Ochrophyta</taxon>
        <taxon>Bacillariophyta</taxon>
        <taxon>Bacillariophyceae</taxon>
        <taxon>Bacillariophycidae</taxon>
        <taxon>Bacillariales</taxon>
        <taxon>Bacillariaceae</taxon>
        <taxon>Cylindrotheca</taxon>
    </lineage>
</organism>
<dbReference type="InterPro" id="IPR001401">
    <property type="entry name" value="Dynamin_GTPase"/>
</dbReference>
<dbReference type="EMBL" id="CAKOGP040001714">
    <property type="protein sequence ID" value="CAJ1946622.1"/>
    <property type="molecule type" value="Genomic_DNA"/>
</dbReference>
<dbReference type="GO" id="GO:0048312">
    <property type="term" value="P:intracellular distribution of mitochondria"/>
    <property type="evidence" value="ECO:0007669"/>
    <property type="project" value="TreeGrafter"/>
</dbReference>
<dbReference type="GO" id="GO:0005739">
    <property type="term" value="C:mitochondrion"/>
    <property type="evidence" value="ECO:0007669"/>
    <property type="project" value="TreeGrafter"/>
</dbReference>
<protein>
    <recommendedName>
        <fullName evidence="7">Dynamin GTPase</fullName>
    </recommendedName>
</protein>
<proteinExistence type="predicted"/>
<dbReference type="GO" id="GO:0005874">
    <property type="term" value="C:microtubule"/>
    <property type="evidence" value="ECO:0007669"/>
    <property type="project" value="TreeGrafter"/>
</dbReference>
<evidence type="ECO:0000259" key="3">
    <source>
        <dbReference type="PROSITE" id="PS51388"/>
    </source>
</evidence>
<dbReference type="InterPro" id="IPR030381">
    <property type="entry name" value="G_DYNAMIN_dom"/>
</dbReference>
<feature type="domain" description="GED" evidence="3">
    <location>
        <begin position="675"/>
        <end position="760"/>
    </location>
</feature>
<dbReference type="SMART" id="SM00053">
    <property type="entry name" value="DYNc"/>
    <property type="match status" value="1"/>
</dbReference>
<dbReference type="Gene3D" id="1.20.120.1240">
    <property type="entry name" value="Dynamin, middle domain"/>
    <property type="match status" value="1"/>
</dbReference>
<name>A0AAD2JG63_9STRA</name>
<accession>A0AAD2JG63</accession>
<evidence type="ECO:0008006" key="7">
    <source>
        <dbReference type="Google" id="ProtNLM"/>
    </source>
</evidence>
<keyword evidence="2" id="KW-0342">GTP-binding</keyword>
<dbReference type="SUPFAM" id="SSF52540">
    <property type="entry name" value="P-loop containing nucleoside triphosphate hydrolases"/>
    <property type="match status" value="1"/>
</dbReference>
<reference evidence="5" key="1">
    <citation type="submission" date="2023-08" db="EMBL/GenBank/DDBJ databases">
        <authorList>
            <person name="Audoor S."/>
            <person name="Bilcke G."/>
        </authorList>
    </citation>
    <scope>NUCLEOTIDE SEQUENCE</scope>
</reference>
<dbReference type="PANTHER" id="PTHR11566">
    <property type="entry name" value="DYNAMIN"/>
    <property type="match status" value="1"/>
</dbReference>
<dbReference type="InterPro" id="IPR022812">
    <property type="entry name" value="Dynamin"/>
</dbReference>
<evidence type="ECO:0000256" key="1">
    <source>
        <dbReference type="ARBA" id="ARBA00022741"/>
    </source>
</evidence>
<gene>
    <name evidence="5" type="ORF">CYCCA115_LOCUS10755</name>
</gene>
<dbReference type="CDD" id="cd08771">
    <property type="entry name" value="DLP_1"/>
    <property type="match status" value="1"/>
</dbReference>
<dbReference type="InterPro" id="IPR020850">
    <property type="entry name" value="GED_dom"/>
</dbReference>
<evidence type="ECO:0000259" key="4">
    <source>
        <dbReference type="PROSITE" id="PS51718"/>
    </source>
</evidence>
<dbReference type="GO" id="GO:0016559">
    <property type="term" value="P:peroxisome fission"/>
    <property type="evidence" value="ECO:0007669"/>
    <property type="project" value="TreeGrafter"/>
</dbReference>
<dbReference type="PANTHER" id="PTHR11566:SF21">
    <property type="entry name" value="DYNAMIN RELATED PROTEIN 1, ISOFORM A"/>
    <property type="match status" value="1"/>
</dbReference>
<dbReference type="Pfam" id="PF00350">
    <property type="entry name" value="Dynamin_N"/>
    <property type="match status" value="1"/>
</dbReference>
<keyword evidence="6" id="KW-1185">Reference proteome</keyword>
<dbReference type="Pfam" id="PF01031">
    <property type="entry name" value="Dynamin_M"/>
    <property type="match status" value="1"/>
</dbReference>
<dbReference type="GO" id="GO:0016020">
    <property type="term" value="C:membrane"/>
    <property type="evidence" value="ECO:0007669"/>
    <property type="project" value="TreeGrafter"/>
</dbReference>
<evidence type="ECO:0000313" key="6">
    <source>
        <dbReference type="Proteomes" id="UP001295423"/>
    </source>
</evidence>
<comment type="caution">
    <text evidence="5">The sequence shown here is derived from an EMBL/GenBank/DDBJ whole genome shotgun (WGS) entry which is preliminary data.</text>
</comment>
<dbReference type="InterPro" id="IPR045063">
    <property type="entry name" value="Dynamin_N"/>
</dbReference>
<dbReference type="InterPro" id="IPR000375">
    <property type="entry name" value="Dynamin_stalk"/>
</dbReference>
<evidence type="ECO:0000313" key="5">
    <source>
        <dbReference type="EMBL" id="CAJ1946622.1"/>
    </source>
</evidence>
<dbReference type="GO" id="GO:0000266">
    <property type="term" value="P:mitochondrial fission"/>
    <property type="evidence" value="ECO:0007669"/>
    <property type="project" value="TreeGrafter"/>
</dbReference>
<sequence>MALFFLNGNKPEQSESVLIEAPRTMTNTITDSDGNEAYRAFMNKLAQCNVDQYVDLPMIAVMGDTSSGKSSLLSMISLVELPSNDKLTTRCPIRLQMRKSESKSATVKVIWKDSPEGFDYNFIPKEVTEANWDDLTGYISEAQTHIVEKQNKEVARDVVSVEMTGPHCENLTLIDLPGIVRSHGKDESASLSEDIQALMSDYLTNQRCVILAVLPANVDFHNSQIMAEALKVDPGTKRTIPVLTKPDLIDSGAESSVKELLLGEKTQHFEMGFHMVKGRGQEALNKKTTIEEGLTQEATFFYNTEPWRGVEDKSLFGTKNLRMKLGELQMKLIRLSFQNIVSEMKEKRESAFSSRQQLGEIPSEFIEKRALFRKVADDICRSIRPLIFGGHLIGKSKMFKRKPSAEFHVASKRFKDTLSKSRLANISKIAVGVDAIAFVNSNEVKDTVRYVKGNDVYFKSIRQNKLHILLSGRTADDVYEDGNHVKIVDNNNYAYIMKPVPMESVRRDPEWIRKLIEENRPYDLPIFINTEVFKGIVVDLIDEDWRLPAEELLTYTAGLLETATCKYIKSIREIESLVQFREFLLFKSTELVGTLMKESKVQVSQFIDREQVPYSQNHYLFENLSNLRSQRLMKELLSLIGTGGQDKTMEKGAVVSAVNLVFERNQARSMDDHMAEEMQHALNAYGKVAEKRFIDTVPMICIEVMEKYDRRLNDILSNDVIDSEIDRLVVAPPEQQRAMEKYDKEIATLDAGIAALKRLF</sequence>
<dbReference type="InterPro" id="IPR027417">
    <property type="entry name" value="P-loop_NTPase"/>
</dbReference>
<evidence type="ECO:0000256" key="2">
    <source>
        <dbReference type="ARBA" id="ARBA00023134"/>
    </source>
</evidence>
<dbReference type="GO" id="GO:0006897">
    <property type="term" value="P:endocytosis"/>
    <property type="evidence" value="ECO:0007669"/>
    <property type="project" value="TreeGrafter"/>
</dbReference>
<dbReference type="Proteomes" id="UP001295423">
    <property type="component" value="Unassembled WGS sequence"/>
</dbReference>
<dbReference type="Gene3D" id="3.40.50.300">
    <property type="entry name" value="P-loop containing nucleotide triphosphate hydrolases"/>
    <property type="match status" value="1"/>
</dbReference>
<keyword evidence="1" id="KW-0547">Nucleotide-binding</keyword>
<dbReference type="GO" id="GO:0008017">
    <property type="term" value="F:microtubule binding"/>
    <property type="evidence" value="ECO:0007669"/>
    <property type="project" value="TreeGrafter"/>
</dbReference>
<dbReference type="GO" id="GO:0003924">
    <property type="term" value="F:GTPase activity"/>
    <property type="evidence" value="ECO:0007669"/>
    <property type="project" value="InterPro"/>
</dbReference>
<dbReference type="AlphaFoldDB" id="A0AAD2JG63"/>